<comment type="subcellular location">
    <subcellularLocation>
        <location evidence="1">Nucleus</location>
    </subcellularLocation>
</comment>
<keyword evidence="2" id="KW-0539">Nucleus</keyword>
<dbReference type="GeneID" id="59315947"/>
<comment type="caution">
    <text evidence="4">The sequence shown here is derived from an EMBL/GenBank/DDBJ whole genome shotgun (WGS) entry which is preliminary data.</text>
</comment>
<dbReference type="Pfam" id="PF04082">
    <property type="entry name" value="Fungal_trans"/>
    <property type="match status" value="1"/>
</dbReference>
<evidence type="ECO:0000256" key="1">
    <source>
        <dbReference type="ARBA" id="ARBA00004123"/>
    </source>
</evidence>
<evidence type="ECO:0000313" key="5">
    <source>
        <dbReference type="Proteomes" id="UP000547976"/>
    </source>
</evidence>
<reference evidence="4 5" key="1">
    <citation type="submission" date="2020-05" db="EMBL/GenBank/DDBJ databases">
        <title>Identification and distribution of gene clusters putatively required for synthesis of sphingolipid metabolism inhibitors in phylogenetically diverse species of the filamentous fungus Fusarium.</title>
        <authorList>
            <person name="Kim H.-S."/>
            <person name="Busman M."/>
            <person name="Brown D.W."/>
            <person name="Divon H."/>
            <person name="Uhlig S."/>
            <person name="Proctor R.H."/>
        </authorList>
    </citation>
    <scope>NUCLEOTIDE SEQUENCE [LARGE SCALE GENOMIC DNA]</scope>
    <source>
        <strain evidence="4 5">NRRL 66333</strain>
    </source>
</reference>
<dbReference type="GO" id="GO:0003677">
    <property type="term" value="F:DNA binding"/>
    <property type="evidence" value="ECO:0007669"/>
    <property type="project" value="InterPro"/>
</dbReference>
<dbReference type="CDD" id="cd12148">
    <property type="entry name" value="fungal_TF_MHR"/>
    <property type="match status" value="1"/>
</dbReference>
<dbReference type="SUPFAM" id="SSF51735">
    <property type="entry name" value="NAD(P)-binding Rossmann-fold domains"/>
    <property type="match status" value="2"/>
</dbReference>
<dbReference type="AlphaFoldDB" id="A0A8H5Q770"/>
<dbReference type="Pfam" id="PF00106">
    <property type="entry name" value="adh_short"/>
    <property type="match status" value="1"/>
</dbReference>
<dbReference type="PANTHER" id="PTHR31001:SF57">
    <property type="entry name" value="ZN(II)2CYS6 TRANSCRIPTION FACTOR (EUROFUNG)"/>
    <property type="match status" value="1"/>
</dbReference>
<dbReference type="PANTHER" id="PTHR31001">
    <property type="entry name" value="UNCHARACTERIZED TRANSCRIPTIONAL REGULATORY PROTEIN"/>
    <property type="match status" value="1"/>
</dbReference>
<dbReference type="GO" id="GO:0008270">
    <property type="term" value="F:zinc ion binding"/>
    <property type="evidence" value="ECO:0007669"/>
    <property type="project" value="InterPro"/>
</dbReference>
<feature type="domain" description="Xylanolytic transcriptional activator regulatory" evidence="3">
    <location>
        <begin position="227"/>
        <end position="301"/>
    </location>
</feature>
<evidence type="ECO:0000256" key="2">
    <source>
        <dbReference type="ARBA" id="ARBA00023242"/>
    </source>
</evidence>
<proteinExistence type="predicted"/>
<evidence type="ECO:0000313" key="4">
    <source>
        <dbReference type="EMBL" id="KAF5610125.1"/>
    </source>
</evidence>
<dbReference type="OrthoDB" id="424974at2759"/>
<name>A0A8H5Q770_GIBSU</name>
<dbReference type="InterPro" id="IPR036291">
    <property type="entry name" value="NAD(P)-bd_dom_sf"/>
</dbReference>
<gene>
    <name evidence="4" type="ORF">FSUBG_3357</name>
</gene>
<organism evidence="4 5">
    <name type="scientific">Gibberella subglutinans</name>
    <name type="common">Fusarium subglutinans</name>
    <dbReference type="NCBI Taxonomy" id="42677"/>
    <lineage>
        <taxon>Eukaryota</taxon>
        <taxon>Fungi</taxon>
        <taxon>Dikarya</taxon>
        <taxon>Ascomycota</taxon>
        <taxon>Pezizomycotina</taxon>
        <taxon>Sordariomycetes</taxon>
        <taxon>Hypocreomycetidae</taxon>
        <taxon>Hypocreales</taxon>
        <taxon>Nectriaceae</taxon>
        <taxon>Fusarium</taxon>
        <taxon>Fusarium fujikuroi species complex</taxon>
    </lineage>
</organism>
<accession>A0A8H5Q770</accession>
<dbReference type="RefSeq" id="XP_036541009.1">
    <property type="nucleotide sequence ID" value="XM_036681229.1"/>
</dbReference>
<dbReference type="PRINTS" id="PR00081">
    <property type="entry name" value="GDHRDH"/>
</dbReference>
<dbReference type="InterPro" id="IPR007219">
    <property type="entry name" value="XnlR_reg_dom"/>
</dbReference>
<sequence length="928" mass="103463">MAGRIASLERSLAEATTLGNLSSNSIKPRTIADEQDSPKDLLLHKGSTGQYLNEILVSRVVGEDESIATALATSQQEQRDLPSSPFDVMGIMSSPCHIQHPSAFHPGKATAIELWNIYLNNVEIILGMKLTHILTDEVTVYSTIDDPVTAKLDDLAFCYSIYFAAAVSLEEPTSLFLDKTLELRRFKMGIEQAFSHGDFLNRPTLTGLRALAIYLSAIRVHNRGKSVWILDGLVIRIAQSIGLHKDGTKLGLPPFESELRRRLWWHIITRDSRSGEDFGLEDPNDLLSTSDVKLPLNINDADIFPEMEELPVERAEWTCMTFSLVNFDLARAMEKLKPGNASVPILSKEWRDKVVQEVYTKTKARLENYNPVTPHQRLTVHCTDYLLRKLDFVTNQQWLLSQKRGSDASVLKEETFVAALNILEARTAGDDPFLAQFAWARKVHPQYHVTLYVLWYLCTKPQGLHVERAWLLIDSIFEQEMALDIIGCTGAKPAVLKALRTKAETLRKKAECNTDPAMPTDMEHIEDPLKFIEGFNFDDEVFEDGLIFLFTGANRGIGYAIVQAIATRLPSSTIVLGCRSKNAAKEAFESLIDSGIKNKLGYVELDIENDASIEAAVVSLDREYGKLDVLINNAGKVERRPSDNLADIRAASNSCFNNLITSNAVVTHAFGKLLRRSSEPRVIMISSARGSMARTNNKELPPVANIDYCVSKVGLNMLMLHLQAAENHSEDEPKIKFWAVSPGHCKTAFNGYRGRKDPLEGAEAVVRLLESAKGDIEPGTFWEYENGSFQQVPWQMFSSASVTRKGNSLAISPNHARALSVAPKPILISNAGVPADVGAIVGFEEAEFRRGIELRVIGSFNTLQSFRPFLTSNAYARYTAIKAATLKMCEYLQDDNPEWRFVQIQLGLVRVELNESFDIVGQDDRKSP</sequence>
<dbReference type="InterPro" id="IPR050613">
    <property type="entry name" value="Sec_Metabolite_Reg"/>
</dbReference>
<protein>
    <recommendedName>
        <fullName evidence="3">Xylanolytic transcriptional activator regulatory domain-containing protein</fullName>
    </recommendedName>
</protein>
<dbReference type="GO" id="GO:0005634">
    <property type="term" value="C:nucleus"/>
    <property type="evidence" value="ECO:0007669"/>
    <property type="project" value="UniProtKB-SubCell"/>
</dbReference>
<evidence type="ECO:0000259" key="3">
    <source>
        <dbReference type="SMART" id="SM00906"/>
    </source>
</evidence>
<dbReference type="InterPro" id="IPR002347">
    <property type="entry name" value="SDR_fam"/>
</dbReference>
<dbReference type="EMBL" id="JAAOAV010000029">
    <property type="protein sequence ID" value="KAF5610125.1"/>
    <property type="molecule type" value="Genomic_DNA"/>
</dbReference>
<keyword evidence="5" id="KW-1185">Reference proteome</keyword>
<dbReference type="Gene3D" id="3.40.50.720">
    <property type="entry name" value="NAD(P)-binding Rossmann-like Domain"/>
    <property type="match status" value="2"/>
</dbReference>
<dbReference type="Proteomes" id="UP000547976">
    <property type="component" value="Unassembled WGS sequence"/>
</dbReference>
<dbReference type="SMART" id="SM00906">
    <property type="entry name" value="Fungal_trans"/>
    <property type="match status" value="1"/>
</dbReference>
<dbReference type="GO" id="GO:0006351">
    <property type="term" value="P:DNA-templated transcription"/>
    <property type="evidence" value="ECO:0007669"/>
    <property type="project" value="InterPro"/>
</dbReference>